<evidence type="ECO:0000313" key="14">
    <source>
        <dbReference type="Proteomes" id="UP000241885"/>
    </source>
</evidence>
<evidence type="ECO:0000256" key="10">
    <source>
        <dbReference type="ARBA" id="ARBA00049336"/>
    </source>
</evidence>
<comment type="subunit">
    <text evidence="3">Homotetramer.</text>
</comment>
<evidence type="ECO:0000256" key="1">
    <source>
        <dbReference type="ARBA" id="ARBA00001946"/>
    </source>
</evidence>
<gene>
    <name evidence="13" type="ORF">Tharo_2362</name>
</gene>
<dbReference type="SUPFAM" id="SSF53448">
    <property type="entry name" value="Nucleotide-diphospho-sugar transferases"/>
    <property type="match status" value="1"/>
</dbReference>
<dbReference type="RefSeq" id="WP_107221399.1">
    <property type="nucleotide sequence ID" value="NZ_CP028339.1"/>
</dbReference>
<dbReference type="Proteomes" id="UP000241885">
    <property type="component" value="Chromosome"/>
</dbReference>
<evidence type="ECO:0000256" key="6">
    <source>
        <dbReference type="ARBA" id="ARBA00022695"/>
    </source>
</evidence>
<proteinExistence type="inferred from homology"/>
<dbReference type="EMBL" id="CP028339">
    <property type="protein sequence ID" value="AVR89259.1"/>
    <property type="molecule type" value="Genomic_DNA"/>
</dbReference>
<keyword evidence="7 11" id="KW-0479">Metal-binding</keyword>
<dbReference type="GO" id="GO:0046872">
    <property type="term" value="F:metal ion binding"/>
    <property type="evidence" value="ECO:0007669"/>
    <property type="project" value="UniProtKB-KW"/>
</dbReference>
<evidence type="ECO:0000256" key="9">
    <source>
        <dbReference type="ARBA" id="ARBA00037065"/>
    </source>
</evidence>
<reference evidence="13 14" key="1">
    <citation type="submission" date="2018-03" db="EMBL/GenBank/DDBJ databases">
        <title>Complete genome sequence of Thauera aromatica, a model organism for studying aromatic compound degradation under denitrifying conditions.</title>
        <authorList>
            <person name="Lo H.-Y."/>
            <person name="Goris T."/>
            <person name="Boll M."/>
            <person name="Mueller J.A."/>
        </authorList>
    </citation>
    <scope>NUCLEOTIDE SEQUENCE [LARGE SCALE GENOMIC DNA]</scope>
    <source>
        <strain evidence="13 14">K172</strain>
    </source>
</reference>
<feature type="domain" description="Nucleotidyl transferase" evidence="12">
    <location>
        <begin position="5"/>
        <end position="241"/>
    </location>
</feature>
<comment type="cofactor">
    <cofactor evidence="1">
        <name>Mg(2+)</name>
        <dbReference type="ChEBI" id="CHEBI:18420"/>
    </cofactor>
</comment>
<dbReference type="PANTHER" id="PTHR43532">
    <property type="entry name" value="GLUCOSE-1-PHOSPHATE THYMIDYLYLTRANSFERASE"/>
    <property type="match status" value="1"/>
</dbReference>
<dbReference type="OrthoDB" id="9803871at2"/>
<dbReference type="Gene3D" id="3.90.550.10">
    <property type="entry name" value="Spore Coat Polysaccharide Biosynthesis Protein SpsA, Chain A"/>
    <property type="match status" value="1"/>
</dbReference>
<keyword evidence="5 11" id="KW-0808">Transferase</keyword>
<comment type="similarity">
    <text evidence="2 11">Belongs to the glucose-1-phosphate thymidylyltransferase family.</text>
</comment>
<dbReference type="AlphaFoldDB" id="A0A2R4BPK1"/>
<dbReference type="KEGG" id="tak:Tharo_2362"/>
<dbReference type="Pfam" id="PF00483">
    <property type="entry name" value="NTP_transferase"/>
    <property type="match status" value="1"/>
</dbReference>
<dbReference type="EC" id="2.7.7.24" evidence="4 11"/>
<comment type="function">
    <text evidence="9 11">Catalyzes the formation of dTDP-glucose, from dTTP and glucose 1-phosphate, as well as its pyrophosphorolysis.</text>
</comment>
<evidence type="ECO:0000256" key="7">
    <source>
        <dbReference type="ARBA" id="ARBA00022723"/>
    </source>
</evidence>
<dbReference type="InterPro" id="IPR005835">
    <property type="entry name" value="NTP_transferase_dom"/>
</dbReference>
<evidence type="ECO:0000313" key="13">
    <source>
        <dbReference type="EMBL" id="AVR89259.1"/>
    </source>
</evidence>
<keyword evidence="8 11" id="KW-0460">Magnesium</keyword>
<dbReference type="PANTHER" id="PTHR43532:SF1">
    <property type="entry name" value="GLUCOSE-1-PHOSPHATE THYMIDYLYLTRANSFERASE 1"/>
    <property type="match status" value="1"/>
</dbReference>
<keyword evidence="14" id="KW-1185">Reference proteome</keyword>
<name>A0A2R4BPK1_THAAR</name>
<accession>A0A2R4BPK1</accession>
<evidence type="ECO:0000256" key="11">
    <source>
        <dbReference type="RuleBase" id="RU003706"/>
    </source>
</evidence>
<keyword evidence="6 11" id="KW-0548">Nucleotidyltransferase</keyword>
<evidence type="ECO:0000256" key="5">
    <source>
        <dbReference type="ARBA" id="ARBA00022679"/>
    </source>
</evidence>
<dbReference type="FunFam" id="3.90.550.10:FF:000023">
    <property type="entry name" value="Glucose-1-phosphate thymidylyltransferase"/>
    <property type="match status" value="1"/>
</dbReference>
<evidence type="ECO:0000256" key="2">
    <source>
        <dbReference type="ARBA" id="ARBA00010480"/>
    </source>
</evidence>
<dbReference type="CDD" id="cd02538">
    <property type="entry name" value="G1P_TT_short"/>
    <property type="match status" value="1"/>
</dbReference>
<evidence type="ECO:0000256" key="8">
    <source>
        <dbReference type="ARBA" id="ARBA00022842"/>
    </source>
</evidence>
<dbReference type="GO" id="GO:0008879">
    <property type="term" value="F:glucose-1-phosphate thymidylyltransferase activity"/>
    <property type="evidence" value="ECO:0007669"/>
    <property type="project" value="UniProtKB-EC"/>
</dbReference>
<dbReference type="NCBIfam" id="TIGR01207">
    <property type="entry name" value="rmlA"/>
    <property type="match status" value="1"/>
</dbReference>
<evidence type="ECO:0000259" key="12">
    <source>
        <dbReference type="Pfam" id="PF00483"/>
    </source>
</evidence>
<comment type="catalytic activity">
    <reaction evidence="10 11">
        <text>dTTP + alpha-D-glucose 1-phosphate + H(+) = dTDP-alpha-D-glucose + diphosphate</text>
        <dbReference type="Rhea" id="RHEA:15225"/>
        <dbReference type="ChEBI" id="CHEBI:15378"/>
        <dbReference type="ChEBI" id="CHEBI:33019"/>
        <dbReference type="ChEBI" id="CHEBI:37568"/>
        <dbReference type="ChEBI" id="CHEBI:57477"/>
        <dbReference type="ChEBI" id="CHEBI:58601"/>
        <dbReference type="EC" id="2.7.7.24"/>
    </reaction>
</comment>
<organism evidence="13 14">
    <name type="scientific">Thauera aromatica K172</name>
    <dbReference type="NCBI Taxonomy" id="44139"/>
    <lineage>
        <taxon>Bacteria</taxon>
        <taxon>Pseudomonadati</taxon>
        <taxon>Pseudomonadota</taxon>
        <taxon>Betaproteobacteria</taxon>
        <taxon>Rhodocyclales</taxon>
        <taxon>Zoogloeaceae</taxon>
        <taxon>Thauera</taxon>
    </lineage>
</organism>
<dbReference type="InterPro" id="IPR029044">
    <property type="entry name" value="Nucleotide-diphossugar_trans"/>
</dbReference>
<sequence>MTTRKGIILAGGSGTRLHPATLAVSKQLLPVYDKPMIYYPLTTLMLAGIREILIISTPQDTPRFRQLLGDGSQWGVCFEYAVQPNPDGLAQAFLIGEDFLAGGPSALVLGDNLFYGHDLADALQRAALRTVGASVFAYPVQDPERYGVVEFDRDGRAVSLEEKPLRPKSRYAVTGLYFYDERVVEVARGLRPSARGELEITDVNRRYLEWGELDVQVMGRGHAWLDTGTHESLLEAGMFIQTIEHRQGLKIACPEEVAWREGWIDAAQLRALAAPLAKNGYGQYLQQLLEEKVF</sequence>
<evidence type="ECO:0000256" key="4">
    <source>
        <dbReference type="ARBA" id="ARBA00012461"/>
    </source>
</evidence>
<evidence type="ECO:0000256" key="3">
    <source>
        <dbReference type="ARBA" id="ARBA00011881"/>
    </source>
</evidence>
<dbReference type="InterPro" id="IPR005907">
    <property type="entry name" value="G1P_thy_trans_s"/>
</dbReference>
<protein>
    <recommendedName>
        <fullName evidence="4 11">Glucose-1-phosphate thymidylyltransferase</fullName>
        <ecNumber evidence="4 11">2.7.7.24</ecNumber>
    </recommendedName>
</protein>